<feature type="transmembrane region" description="Helical" evidence="2">
    <location>
        <begin position="106"/>
        <end position="126"/>
    </location>
</feature>
<comment type="caution">
    <text evidence="3">The sequence shown here is derived from an EMBL/GenBank/DDBJ whole genome shotgun (WGS) entry which is preliminary data.</text>
</comment>
<dbReference type="AlphaFoldDB" id="A0A7W6JPE1"/>
<feature type="transmembrane region" description="Helical" evidence="2">
    <location>
        <begin position="217"/>
        <end position="242"/>
    </location>
</feature>
<reference evidence="3 4" key="1">
    <citation type="submission" date="2020-08" db="EMBL/GenBank/DDBJ databases">
        <title>Genomic Encyclopedia of Type Strains, Phase IV (KMG-IV): sequencing the most valuable type-strain genomes for metagenomic binning, comparative biology and taxonomic classification.</title>
        <authorList>
            <person name="Goeker M."/>
        </authorList>
    </citation>
    <scope>NUCLEOTIDE SEQUENCE [LARGE SCALE GENOMIC DNA]</scope>
    <source>
        <strain evidence="3 4">DSM 101806</strain>
    </source>
</reference>
<feature type="transmembrane region" description="Helical" evidence="2">
    <location>
        <begin position="254"/>
        <end position="274"/>
    </location>
</feature>
<sequence>MDETETAASGEAGGWTWRPLLLAGLGLATGVVTYLIAGEGAFYKVEWTALQAALLMAVTLGAAMIGFTIERQRWWASIVFAAVVGVAGGFVTWWNGAPGGWNVTDVWRTFSLLLAVAIAAPLFQAARDEGAPRAGYPAVHDYAWANVVLWCACWLFVLLVWLMAWLLGGLFELIKIHLLRELLGKDWFVHALTGLAFGSALGLLREHDAIVRLLQKVVTTLLAVLAPVLAIGLGLFLLALPFTGVQALWDATSATTPLLLTCAAGALILANDVIGAREADERRNPLLRYSAMVLAAVILPLAILAAVATGLRIGQYGYTPERLWAVVFVGVALCWGLAYFGALAIRRLGWTRLVRRANLVLACAVCVLGLVLATPLINFNAISTRDQVARLESGKTNVEKFDWRALAFDFGKPGREALARLKNSGNAVIRARAIDVGKAESPYTFELRENDRRRFAGAYDLHPAGMALPEGLKEKILSEHACEDDNLCRVYVHDAKTVTVIDDDCIKLPPEKRTDPKAKCLTDVRTYLLTGEGWRDLSDLSEPVDPEAKPVPEKTPGAEERAMLEREYGAISGGGVVVRKVEMRQVFIGDKPQGRPFK</sequence>
<evidence type="ECO:0008006" key="5">
    <source>
        <dbReference type="Google" id="ProtNLM"/>
    </source>
</evidence>
<feature type="transmembrane region" description="Helical" evidence="2">
    <location>
        <begin position="49"/>
        <end position="67"/>
    </location>
</feature>
<feature type="transmembrane region" description="Helical" evidence="2">
    <location>
        <begin position="20"/>
        <end position="37"/>
    </location>
</feature>
<evidence type="ECO:0000256" key="1">
    <source>
        <dbReference type="SAM" id="MobiDB-lite"/>
    </source>
</evidence>
<evidence type="ECO:0000313" key="3">
    <source>
        <dbReference type="EMBL" id="MBB4097107.1"/>
    </source>
</evidence>
<keyword evidence="2" id="KW-0812">Transmembrane</keyword>
<dbReference type="Pfam" id="PF13687">
    <property type="entry name" value="DUF4153"/>
    <property type="match status" value="1"/>
</dbReference>
<feature type="transmembrane region" description="Helical" evidence="2">
    <location>
        <begin position="357"/>
        <end position="377"/>
    </location>
</feature>
<feature type="transmembrane region" description="Helical" evidence="2">
    <location>
        <begin position="286"/>
        <end position="311"/>
    </location>
</feature>
<evidence type="ECO:0000256" key="2">
    <source>
        <dbReference type="SAM" id="Phobius"/>
    </source>
</evidence>
<feature type="transmembrane region" description="Helical" evidence="2">
    <location>
        <begin position="74"/>
        <end position="94"/>
    </location>
</feature>
<feature type="transmembrane region" description="Helical" evidence="2">
    <location>
        <begin position="147"/>
        <end position="167"/>
    </location>
</feature>
<gene>
    <name evidence="3" type="ORF">GGR46_000640</name>
</gene>
<dbReference type="InterPro" id="IPR025291">
    <property type="entry name" value="DUF4153"/>
</dbReference>
<proteinExistence type="predicted"/>
<feature type="transmembrane region" description="Helical" evidence="2">
    <location>
        <begin position="187"/>
        <end position="205"/>
    </location>
</feature>
<keyword evidence="4" id="KW-1185">Reference proteome</keyword>
<evidence type="ECO:0000313" key="4">
    <source>
        <dbReference type="Proteomes" id="UP000557392"/>
    </source>
</evidence>
<keyword evidence="2" id="KW-1133">Transmembrane helix</keyword>
<feature type="region of interest" description="Disordered" evidence="1">
    <location>
        <begin position="538"/>
        <end position="557"/>
    </location>
</feature>
<protein>
    <recommendedName>
        <fullName evidence="5">DUF4153 domain-containing protein</fullName>
    </recommendedName>
</protein>
<name>A0A7W6JPE1_9SPHN</name>
<organism evidence="3 4">
    <name type="scientific">Sphingomonas kyeonggiensis</name>
    <dbReference type="NCBI Taxonomy" id="1268553"/>
    <lineage>
        <taxon>Bacteria</taxon>
        <taxon>Pseudomonadati</taxon>
        <taxon>Pseudomonadota</taxon>
        <taxon>Alphaproteobacteria</taxon>
        <taxon>Sphingomonadales</taxon>
        <taxon>Sphingomonadaceae</taxon>
        <taxon>Sphingomonas</taxon>
    </lineage>
</organism>
<accession>A0A7W6JPE1</accession>
<dbReference type="Proteomes" id="UP000557392">
    <property type="component" value="Unassembled WGS sequence"/>
</dbReference>
<dbReference type="EMBL" id="JACIEH010000001">
    <property type="protein sequence ID" value="MBB4097107.1"/>
    <property type="molecule type" value="Genomic_DNA"/>
</dbReference>
<feature type="compositionally biased region" description="Basic and acidic residues" evidence="1">
    <location>
        <begin position="546"/>
        <end position="557"/>
    </location>
</feature>
<feature type="transmembrane region" description="Helical" evidence="2">
    <location>
        <begin position="323"/>
        <end position="345"/>
    </location>
</feature>
<keyword evidence="2" id="KW-0472">Membrane</keyword>
<dbReference type="RefSeq" id="WP_183994506.1">
    <property type="nucleotide sequence ID" value="NZ_JACIEH010000001.1"/>
</dbReference>